<dbReference type="PANTHER" id="PTHR30535:SF4">
    <property type="entry name" value="HEMIN-BINDING PERIPLASMIC PROTEIN HMUT"/>
    <property type="match status" value="1"/>
</dbReference>
<accession>A0A1S1HAZ7</accession>
<dbReference type="Pfam" id="PF01497">
    <property type="entry name" value="Peripla_BP_2"/>
    <property type="match status" value="1"/>
</dbReference>
<keyword evidence="1" id="KW-0732">Signal</keyword>
<sequence>MHMLSKALVLLAGAIGLGAVPAGAAAPRRIVSLNLCADQYLLALADPGQIAALTQFARDPAMSAAAGKVGDIRQSTGSAEEVLALQPDLVIASPSRRRETVAILKARNLPILSLPSAQSYADIVSQVRQVAGAIGHPERGEALIHRMDQALARLRPAPGAPVAAYYQRRGYLTGSGTLIDDLMTRAGAVNLAGRLGRPALSQLSVEEMVAARPDYLIVDGDGAATDLGTEMLHHPALAAIPRVQLPMAWTVCGGPAYVLAAESLSRQLSPWPSAHYGDVRSGR</sequence>
<dbReference type="InterPro" id="IPR050902">
    <property type="entry name" value="ABC_Transporter_SBP"/>
</dbReference>
<protein>
    <submittedName>
        <fullName evidence="3">Vitamin B12-binding protein</fullName>
    </submittedName>
</protein>
<evidence type="ECO:0000256" key="1">
    <source>
        <dbReference type="SAM" id="SignalP"/>
    </source>
</evidence>
<dbReference type="OrthoDB" id="1632039at2"/>
<feature type="signal peptide" evidence="1">
    <location>
        <begin position="1"/>
        <end position="24"/>
    </location>
</feature>
<evidence type="ECO:0000259" key="2">
    <source>
        <dbReference type="PROSITE" id="PS50983"/>
    </source>
</evidence>
<dbReference type="EMBL" id="MIPT01000001">
    <property type="protein sequence ID" value="OHT19258.1"/>
    <property type="molecule type" value="Genomic_DNA"/>
</dbReference>
<dbReference type="PANTHER" id="PTHR30535">
    <property type="entry name" value="VITAMIN B12-BINDING PROTEIN"/>
    <property type="match status" value="1"/>
</dbReference>
<keyword evidence="4" id="KW-1185">Reference proteome</keyword>
<feature type="chain" id="PRO_5010386261" evidence="1">
    <location>
        <begin position="25"/>
        <end position="283"/>
    </location>
</feature>
<comment type="caution">
    <text evidence="3">The sequence shown here is derived from an EMBL/GenBank/DDBJ whole genome shotgun (WGS) entry which is preliminary data.</text>
</comment>
<dbReference type="PROSITE" id="PS50983">
    <property type="entry name" value="FE_B12_PBP"/>
    <property type="match status" value="1"/>
</dbReference>
<dbReference type="AlphaFoldDB" id="A0A1S1HAZ7"/>
<feature type="domain" description="Fe/B12 periplasmic-binding" evidence="2">
    <location>
        <begin position="29"/>
        <end position="283"/>
    </location>
</feature>
<evidence type="ECO:0000313" key="3">
    <source>
        <dbReference type="EMBL" id="OHT19258.1"/>
    </source>
</evidence>
<dbReference type="Gene3D" id="3.40.50.1980">
    <property type="entry name" value="Nitrogenase molybdenum iron protein domain"/>
    <property type="match status" value="2"/>
</dbReference>
<dbReference type="InterPro" id="IPR002491">
    <property type="entry name" value="ABC_transptr_periplasmic_BD"/>
</dbReference>
<reference evidence="3 4" key="1">
    <citation type="submission" date="2016-09" db="EMBL/GenBank/DDBJ databases">
        <title>Metabolic pathway, cell adaptation mechanisms and a novel monoxygenase revealed through proteogenomic-transcription analysis of a Sphingomonas haloaromaticamans strain degrading the fungicide ortho-phenylphenol.</title>
        <authorList>
            <person name="Perruchon C."/>
            <person name="Papadopoulou E.S."/>
            <person name="Rousidou C."/>
            <person name="Vasileiadis S."/>
            <person name="Tanou G."/>
            <person name="Amoutzias G."/>
            <person name="Molassiotis A."/>
            <person name="Karpouzas D.G."/>
        </authorList>
    </citation>
    <scope>NUCLEOTIDE SEQUENCE [LARGE SCALE GENOMIC DNA]</scope>
    <source>
        <strain evidence="3 4">P3</strain>
    </source>
</reference>
<proteinExistence type="predicted"/>
<dbReference type="RefSeq" id="WP_070933115.1">
    <property type="nucleotide sequence ID" value="NZ_MIPT01000001.1"/>
</dbReference>
<dbReference type="SUPFAM" id="SSF53807">
    <property type="entry name" value="Helical backbone' metal receptor"/>
    <property type="match status" value="1"/>
</dbReference>
<gene>
    <name evidence="3" type="primary">btuF</name>
    <name evidence="3" type="ORF">BHE75_01242</name>
</gene>
<dbReference type="Proteomes" id="UP000179467">
    <property type="component" value="Unassembled WGS sequence"/>
</dbReference>
<name>A0A1S1HAZ7_9SPHN</name>
<evidence type="ECO:0000313" key="4">
    <source>
        <dbReference type="Proteomes" id="UP000179467"/>
    </source>
</evidence>
<organism evidence="3 4">
    <name type="scientific">Edaphosphingomonas haloaromaticamans</name>
    <dbReference type="NCBI Taxonomy" id="653954"/>
    <lineage>
        <taxon>Bacteria</taxon>
        <taxon>Pseudomonadati</taxon>
        <taxon>Pseudomonadota</taxon>
        <taxon>Alphaproteobacteria</taxon>
        <taxon>Sphingomonadales</taxon>
        <taxon>Rhizorhabdaceae</taxon>
        <taxon>Edaphosphingomonas</taxon>
    </lineage>
</organism>